<dbReference type="EMBL" id="ML995482">
    <property type="protein sequence ID" value="KAF2143472.1"/>
    <property type="molecule type" value="Genomic_DNA"/>
</dbReference>
<dbReference type="Proteomes" id="UP000799438">
    <property type="component" value="Unassembled WGS sequence"/>
</dbReference>
<dbReference type="RefSeq" id="XP_033399184.1">
    <property type="nucleotide sequence ID" value="XM_033535799.1"/>
</dbReference>
<name>A0A6A6BH45_9PEZI</name>
<evidence type="ECO:0000313" key="2">
    <source>
        <dbReference type="Proteomes" id="UP000799438"/>
    </source>
</evidence>
<keyword evidence="2" id="KW-1185">Reference proteome</keyword>
<protein>
    <submittedName>
        <fullName evidence="1">Uncharacterized protein</fullName>
    </submittedName>
</protein>
<organism evidence="1 2">
    <name type="scientific">Aplosporella prunicola CBS 121167</name>
    <dbReference type="NCBI Taxonomy" id="1176127"/>
    <lineage>
        <taxon>Eukaryota</taxon>
        <taxon>Fungi</taxon>
        <taxon>Dikarya</taxon>
        <taxon>Ascomycota</taxon>
        <taxon>Pezizomycotina</taxon>
        <taxon>Dothideomycetes</taxon>
        <taxon>Dothideomycetes incertae sedis</taxon>
        <taxon>Botryosphaeriales</taxon>
        <taxon>Aplosporellaceae</taxon>
        <taxon>Aplosporella</taxon>
    </lineage>
</organism>
<accession>A0A6A6BH45</accession>
<dbReference type="GeneID" id="54293295"/>
<reference evidence="1" key="1">
    <citation type="journal article" date="2020" name="Stud. Mycol.">
        <title>101 Dothideomycetes genomes: a test case for predicting lifestyles and emergence of pathogens.</title>
        <authorList>
            <person name="Haridas S."/>
            <person name="Albert R."/>
            <person name="Binder M."/>
            <person name="Bloem J."/>
            <person name="Labutti K."/>
            <person name="Salamov A."/>
            <person name="Andreopoulos B."/>
            <person name="Baker S."/>
            <person name="Barry K."/>
            <person name="Bills G."/>
            <person name="Bluhm B."/>
            <person name="Cannon C."/>
            <person name="Castanera R."/>
            <person name="Culley D."/>
            <person name="Daum C."/>
            <person name="Ezra D."/>
            <person name="Gonzalez J."/>
            <person name="Henrissat B."/>
            <person name="Kuo A."/>
            <person name="Liang C."/>
            <person name="Lipzen A."/>
            <person name="Lutzoni F."/>
            <person name="Magnuson J."/>
            <person name="Mondo S."/>
            <person name="Nolan M."/>
            <person name="Ohm R."/>
            <person name="Pangilinan J."/>
            <person name="Park H.-J."/>
            <person name="Ramirez L."/>
            <person name="Alfaro M."/>
            <person name="Sun H."/>
            <person name="Tritt A."/>
            <person name="Yoshinaga Y."/>
            <person name="Zwiers L.-H."/>
            <person name="Turgeon B."/>
            <person name="Goodwin S."/>
            <person name="Spatafora J."/>
            <person name="Crous P."/>
            <person name="Grigoriev I."/>
        </authorList>
    </citation>
    <scope>NUCLEOTIDE SEQUENCE</scope>
    <source>
        <strain evidence="1">CBS 121167</strain>
    </source>
</reference>
<sequence length="170" mass="18477">MRPLLFPSIIFFSFSTGLKRRHLLIVRNTVPHFCDDDMHAAGKGNEAFFLISLRAARGACTQDKTSALSSVSTLPCWQPAGTMLVFFRTRPGLDRLHPLPIMPNCCTPFRSSPPTRAPAFVCVCSTAARLLGAMFFPPVPVAAPIRYSTIDVAYHVGLVCGPGILRPGSC</sequence>
<proteinExistence type="predicted"/>
<gene>
    <name evidence="1" type="ORF">K452DRAFT_171619</name>
</gene>
<evidence type="ECO:0000313" key="1">
    <source>
        <dbReference type="EMBL" id="KAF2143472.1"/>
    </source>
</evidence>
<dbReference type="AlphaFoldDB" id="A0A6A6BH45"/>